<keyword evidence="15" id="KW-0539">Nucleus</keyword>
<evidence type="ECO:0000256" key="16">
    <source>
        <dbReference type="RuleBase" id="RU362081"/>
    </source>
</evidence>
<dbReference type="SFLD" id="SFLDS00003">
    <property type="entry name" value="Haloacid_Dehalogenase"/>
    <property type="match status" value="1"/>
</dbReference>
<evidence type="ECO:0000256" key="15">
    <source>
        <dbReference type="ARBA" id="ARBA00023242"/>
    </source>
</evidence>
<dbReference type="InterPro" id="IPR018303">
    <property type="entry name" value="ATPase_P-typ_P_site"/>
</dbReference>
<gene>
    <name evidence="20" type="ORF">TEA_017028</name>
</gene>
<dbReference type="Gene3D" id="3.40.50.1000">
    <property type="entry name" value="HAD superfamily/HAD-like"/>
    <property type="match status" value="1"/>
</dbReference>
<evidence type="ECO:0000256" key="5">
    <source>
        <dbReference type="ARBA" id="ARBA00022723"/>
    </source>
</evidence>
<evidence type="ECO:0000256" key="14">
    <source>
        <dbReference type="ARBA" id="ARBA00023163"/>
    </source>
</evidence>
<dbReference type="Gene3D" id="2.30.30.140">
    <property type="match status" value="1"/>
</dbReference>
<dbReference type="InterPro" id="IPR051949">
    <property type="entry name" value="Cation_Transport_ATPase"/>
</dbReference>
<dbReference type="GO" id="GO:0046872">
    <property type="term" value="F:metal ion binding"/>
    <property type="evidence" value="ECO:0007669"/>
    <property type="project" value="UniProtKB-KW"/>
</dbReference>
<keyword evidence="12" id="KW-0805">Transcription regulation</keyword>
<dbReference type="SFLD" id="SFLDG00002">
    <property type="entry name" value="C1.7:_P-type_atpase_like"/>
    <property type="match status" value="1"/>
</dbReference>
<dbReference type="SFLD" id="SFLDF00027">
    <property type="entry name" value="p-type_atpase"/>
    <property type="match status" value="1"/>
</dbReference>
<dbReference type="Pfam" id="PF00702">
    <property type="entry name" value="Hydrolase"/>
    <property type="match status" value="1"/>
</dbReference>
<feature type="compositionally biased region" description="Basic and acidic residues" evidence="17">
    <location>
        <begin position="404"/>
        <end position="420"/>
    </location>
</feature>
<dbReference type="InterPro" id="IPR008250">
    <property type="entry name" value="ATPase_P-typ_transduc_dom_A_sf"/>
</dbReference>
<keyword evidence="21" id="KW-1185">Reference proteome</keyword>
<dbReference type="PRINTS" id="PR00119">
    <property type="entry name" value="CATATPASE"/>
</dbReference>
<feature type="region of interest" description="Disordered" evidence="17">
    <location>
        <begin position="1"/>
        <end position="24"/>
    </location>
</feature>
<feature type="compositionally biased region" description="Basic and acidic residues" evidence="17">
    <location>
        <begin position="84"/>
        <end position="94"/>
    </location>
</feature>
<dbReference type="PROSITE" id="PS00154">
    <property type="entry name" value="ATPASE_E1_E2"/>
    <property type="match status" value="1"/>
</dbReference>
<dbReference type="AlphaFoldDB" id="A0A4S4DIX4"/>
<dbReference type="NCBIfam" id="TIGR01494">
    <property type="entry name" value="ATPase_P-type"/>
    <property type="match status" value="2"/>
</dbReference>
<accession>A0A4S4DIX4</accession>
<evidence type="ECO:0000256" key="6">
    <source>
        <dbReference type="ARBA" id="ARBA00022741"/>
    </source>
</evidence>
<evidence type="ECO:0000256" key="12">
    <source>
        <dbReference type="ARBA" id="ARBA00023015"/>
    </source>
</evidence>
<sequence>MGSSKDDSATDADNSGGNLPASNSSIFAEGEKVLAYHGPRIYEAKRFVSSIIVKSIKGLSWDEWVGMDRLMELTEDNVLKQQALDKKQGVDKNSKSGRSAQTKPKASSGKAKVDKEDTKNNGREIFFSKSGANKLHDWFDWLDCWFTGPSSQPRVRQPLGLSLLGPFPVISLKEVFILEPVLNPCVHVVISPNLRVHGSTLFSSENPLYLKHLTFENHPKVQYIALKIAKGKKRKIDSGVEKDSASVEKLVKVQIPSTLKKQLVDDWEFITQKDKLVKLPRSPNVDDILTKYLEYRSKKDGKMTDSVGEILNGLRCYFDKALPVILLYKKERQQYHEAVADDVSPSSIYGAEHLLRLFVKLPELLAYVNIEEETLVRLQQKLLDFLKFLQKNQGTFFLSAYDASKDSPDRESEYREKPEVEADSNEPNQLVKNSSQQFPVIHGNYSSPGRNHQFPITESHKAQEAFLRFAETIRWTDLADFLREHLELCCCAMALFIAAAACPYLLPKPAVKPLQRVSASLDSLIDITGGKINIHVLMALAAFASMFMGNPLEGGLLLAMFNLAHIAEEYFTSRSKIDVKELKENYPDFALVLESVPVDCEVFQGRSTITIEHLTGEVKPMERKVGDSIPGGARNLDGMMIVKAKKTWKESMLSRIVQLTEKAQLSKPKLQRWLDKFGEHYSKVVVVLSVAVAFLGPLLFKWPFISTPVCRGSVYRALGLMVAASPCALAVAPLAYATAISSCARKGILLKGGHVLDTLASCHTIAFDKTGTLTTGEFMCKAIEPIHGHMKNGERFGSCCVPSCEKEALAVAAAMEKGTTHPIGRAVVDHSVGQDLPSVSVESFENLPGRGLFATLSSVEAGLGAGEPLKASLGSVEFVTSLFSSEDESKKIMEAVSTSSYGIHFVRAALSVNNKKVTLFHFEDKPRSGAMDVILALQSEAKLHVIMLTGDHNSSAWRVANAVGIKEVYCNLKPEDKLSHVTSVSRDTGGGLIMVGDGINDAPALAAATVGIVLAQRASATAIAVADVLLLQDNISGVPFCIAKSHQTTSLVKQNVALALSSIFLASLTSVLGFLPLWLTVLLHEGGTLIVCLNSIRALNDPTWSWRQNLVDMVDKFKSVIMFRRRHSTRPSTIDAAPL</sequence>
<dbReference type="Gene3D" id="1.10.274.30">
    <property type="entry name" value="MRG domain"/>
    <property type="match status" value="1"/>
</dbReference>
<comment type="similarity">
    <text evidence="3 16">Belongs to the cation transport ATPase (P-type) (TC 3.A.3) family. Type IB subfamily.</text>
</comment>
<feature type="domain" description="MRG" evidence="19">
    <location>
        <begin position="233"/>
        <end position="402"/>
    </location>
</feature>
<dbReference type="STRING" id="542762.A0A4S4DIX4"/>
<dbReference type="GO" id="GO:0005634">
    <property type="term" value="C:nucleus"/>
    <property type="evidence" value="ECO:0007669"/>
    <property type="project" value="UniProtKB-SubCell"/>
</dbReference>
<dbReference type="Proteomes" id="UP000306102">
    <property type="component" value="Unassembled WGS sequence"/>
</dbReference>
<keyword evidence="8" id="KW-0460">Magnesium</keyword>
<feature type="region of interest" description="Disordered" evidence="17">
    <location>
        <begin position="404"/>
        <end position="428"/>
    </location>
</feature>
<comment type="caution">
    <text evidence="16">Lacks conserved residue(s) required for the propagation of feature annotation.</text>
</comment>
<dbReference type="PROSITE" id="PS51640">
    <property type="entry name" value="MRG"/>
    <property type="match status" value="1"/>
</dbReference>
<comment type="caution">
    <text evidence="20">The sequence shown here is derived from an EMBL/GenBank/DDBJ whole genome shotgun (WGS) entry which is preliminary data.</text>
</comment>
<dbReference type="Pfam" id="PF00122">
    <property type="entry name" value="E1-E2_ATPase"/>
    <property type="match status" value="1"/>
</dbReference>
<dbReference type="InterPro" id="IPR016197">
    <property type="entry name" value="Chromo-like_dom_sf"/>
</dbReference>
<dbReference type="Gene3D" id="2.70.150.10">
    <property type="entry name" value="Calcium-transporting ATPase, cytoplasmic transduction domain A"/>
    <property type="match status" value="1"/>
</dbReference>
<dbReference type="InterPro" id="IPR027256">
    <property type="entry name" value="P-typ_ATPase_IB"/>
</dbReference>
<evidence type="ECO:0000259" key="18">
    <source>
        <dbReference type="Pfam" id="PF00122"/>
    </source>
</evidence>
<dbReference type="SUPFAM" id="SSF54160">
    <property type="entry name" value="Chromo domain-like"/>
    <property type="match status" value="1"/>
</dbReference>
<dbReference type="Pfam" id="PF05712">
    <property type="entry name" value="MRG"/>
    <property type="match status" value="1"/>
</dbReference>
<dbReference type="SMR" id="A0A4S4DIX4"/>
<dbReference type="InterPro" id="IPR059000">
    <property type="entry name" value="ATPase_P-type_domA"/>
</dbReference>
<dbReference type="InterPro" id="IPR026541">
    <property type="entry name" value="MRG_dom"/>
</dbReference>
<dbReference type="SUPFAM" id="SSF56784">
    <property type="entry name" value="HAD-like"/>
    <property type="match status" value="1"/>
</dbReference>
<dbReference type="InterPro" id="IPR001757">
    <property type="entry name" value="P_typ_ATPase"/>
</dbReference>
<dbReference type="GO" id="GO:0005524">
    <property type="term" value="F:ATP binding"/>
    <property type="evidence" value="ECO:0007669"/>
    <property type="project" value="UniProtKB-UniRule"/>
</dbReference>
<dbReference type="EMBL" id="SDRB02011112">
    <property type="protein sequence ID" value="THG02798.1"/>
    <property type="molecule type" value="Genomic_DNA"/>
</dbReference>
<dbReference type="InterPro" id="IPR044492">
    <property type="entry name" value="P_typ_ATPase_HD_dom"/>
</dbReference>
<evidence type="ECO:0000256" key="13">
    <source>
        <dbReference type="ARBA" id="ARBA00023136"/>
    </source>
</evidence>
<evidence type="ECO:0000313" key="21">
    <source>
        <dbReference type="Proteomes" id="UP000306102"/>
    </source>
</evidence>
<feature type="transmembrane region" description="Helical" evidence="16">
    <location>
        <begin position="681"/>
        <end position="702"/>
    </location>
</feature>
<keyword evidence="5 16" id="KW-0479">Metal-binding</keyword>
<keyword evidence="4 16" id="KW-0812">Transmembrane</keyword>
<keyword evidence="7 16" id="KW-0067">ATP-binding</keyword>
<dbReference type="SUPFAM" id="SSF81665">
    <property type="entry name" value="Calcium ATPase, transmembrane domain M"/>
    <property type="match status" value="1"/>
</dbReference>
<dbReference type="GO" id="GO:0006325">
    <property type="term" value="P:chromatin organization"/>
    <property type="evidence" value="ECO:0007669"/>
    <property type="project" value="UniProtKB-KW"/>
</dbReference>
<dbReference type="GO" id="GO:0016887">
    <property type="term" value="F:ATP hydrolysis activity"/>
    <property type="evidence" value="ECO:0007669"/>
    <property type="project" value="InterPro"/>
</dbReference>
<proteinExistence type="inferred from homology"/>
<keyword evidence="9" id="KW-0156">Chromatin regulator</keyword>
<evidence type="ECO:0000256" key="9">
    <source>
        <dbReference type="ARBA" id="ARBA00022853"/>
    </source>
</evidence>
<evidence type="ECO:0000256" key="10">
    <source>
        <dbReference type="ARBA" id="ARBA00022967"/>
    </source>
</evidence>
<feature type="region of interest" description="Disordered" evidence="17">
    <location>
        <begin position="84"/>
        <end position="117"/>
    </location>
</feature>
<dbReference type="InterPro" id="IPR023298">
    <property type="entry name" value="ATPase_P-typ_TM_dom_sf"/>
</dbReference>
<evidence type="ECO:0000259" key="19">
    <source>
        <dbReference type="Pfam" id="PF05712"/>
    </source>
</evidence>
<keyword evidence="11 16" id="KW-1133">Transmembrane helix</keyword>
<dbReference type="SUPFAM" id="SSF81653">
    <property type="entry name" value="Calcium ATPase, transduction domain A"/>
    <property type="match status" value="1"/>
</dbReference>
<evidence type="ECO:0000256" key="3">
    <source>
        <dbReference type="ARBA" id="ARBA00006024"/>
    </source>
</evidence>
<feature type="compositionally biased region" description="Polar residues" evidence="17">
    <location>
        <begin position="11"/>
        <end position="24"/>
    </location>
</feature>
<evidence type="ECO:0000256" key="4">
    <source>
        <dbReference type="ARBA" id="ARBA00022692"/>
    </source>
</evidence>
<evidence type="ECO:0000256" key="11">
    <source>
        <dbReference type="ARBA" id="ARBA00022989"/>
    </source>
</evidence>
<keyword evidence="6 16" id="KW-0547">Nucleotide-binding</keyword>
<dbReference type="FunFam" id="1.10.274.30:FF:000005">
    <property type="entry name" value="Chromatin modification-related protein EAF3"/>
    <property type="match status" value="1"/>
</dbReference>
<organism evidence="20 21">
    <name type="scientific">Camellia sinensis var. sinensis</name>
    <name type="common">China tea</name>
    <dbReference type="NCBI Taxonomy" id="542762"/>
    <lineage>
        <taxon>Eukaryota</taxon>
        <taxon>Viridiplantae</taxon>
        <taxon>Streptophyta</taxon>
        <taxon>Embryophyta</taxon>
        <taxon>Tracheophyta</taxon>
        <taxon>Spermatophyta</taxon>
        <taxon>Magnoliopsida</taxon>
        <taxon>eudicotyledons</taxon>
        <taxon>Gunneridae</taxon>
        <taxon>Pentapetalae</taxon>
        <taxon>asterids</taxon>
        <taxon>Ericales</taxon>
        <taxon>Theaceae</taxon>
        <taxon>Camellia</taxon>
    </lineage>
</organism>
<dbReference type="PANTHER" id="PTHR43079:SF1">
    <property type="entry name" value="CADMIUM_ZINC-TRANSPORTING ATPASE HMA1, CHLOROPLASTIC-RELATED"/>
    <property type="match status" value="1"/>
</dbReference>
<dbReference type="CDD" id="cd02079">
    <property type="entry name" value="P-type_ATPase_HM"/>
    <property type="match status" value="1"/>
</dbReference>
<keyword evidence="10" id="KW-1278">Translocase</keyword>
<protein>
    <submittedName>
        <fullName evidence="20">Uncharacterized protein</fullName>
    </submittedName>
</protein>
<evidence type="ECO:0000256" key="8">
    <source>
        <dbReference type="ARBA" id="ARBA00022842"/>
    </source>
</evidence>
<name>A0A4S4DIX4_CAMSN</name>
<keyword evidence="13 16" id="KW-0472">Membrane</keyword>
<evidence type="ECO:0000256" key="1">
    <source>
        <dbReference type="ARBA" id="ARBA00004123"/>
    </source>
</evidence>
<feature type="compositionally biased region" description="Polar residues" evidence="17">
    <location>
        <begin position="96"/>
        <end position="105"/>
    </location>
</feature>
<evidence type="ECO:0000313" key="20">
    <source>
        <dbReference type="EMBL" id="THG02798.1"/>
    </source>
</evidence>
<dbReference type="GO" id="GO:1990841">
    <property type="term" value="F:promoter-specific chromatin binding"/>
    <property type="evidence" value="ECO:0007669"/>
    <property type="project" value="UniProtKB-ARBA"/>
</dbReference>
<dbReference type="InterPro" id="IPR023299">
    <property type="entry name" value="ATPase_P-typ_cyto_dom_N"/>
</dbReference>
<dbReference type="InterPro" id="IPR036412">
    <property type="entry name" value="HAD-like_sf"/>
</dbReference>
<dbReference type="InterPro" id="IPR023214">
    <property type="entry name" value="HAD_sf"/>
</dbReference>
<dbReference type="GO" id="GO:0048586">
    <property type="term" value="P:regulation of long-day photoperiodism, flowering"/>
    <property type="evidence" value="ECO:0007669"/>
    <property type="project" value="UniProtKB-ARBA"/>
</dbReference>
<evidence type="ECO:0000256" key="7">
    <source>
        <dbReference type="ARBA" id="ARBA00022840"/>
    </source>
</evidence>
<feature type="domain" description="P-type ATPase A" evidence="18">
    <location>
        <begin position="594"/>
        <end position="661"/>
    </location>
</feature>
<dbReference type="PANTHER" id="PTHR43079">
    <property type="entry name" value="PROBABLE CADMIUM/ZINC-TRANSPORTING ATPASE HMA1"/>
    <property type="match status" value="1"/>
</dbReference>
<dbReference type="GO" id="GO:0019829">
    <property type="term" value="F:ATPase-coupled monoatomic cation transmembrane transporter activity"/>
    <property type="evidence" value="ECO:0007669"/>
    <property type="project" value="InterPro"/>
</dbReference>
<evidence type="ECO:0000256" key="17">
    <source>
        <dbReference type="SAM" id="MobiDB-lite"/>
    </source>
</evidence>
<dbReference type="InterPro" id="IPR038217">
    <property type="entry name" value="MRG_C_sf"/>
</dbReference>
<dbReference type="NCBIfam" id="TIGR01525">
    <property type="entry name" value="ATPase-IB_hvy"/>
    <property type="match status" value="1"/>
</dbReference>
<evidence type="ECO:0000256" key="2">
    <source>
        <dbReference type="ARBA" id="ARBA00004141"/>
    </source>
</evidence>
<feature type="transmembrane region" description="Helical" evidence="16">
    <location>
        <begin position="714"/>
        <end position="736"/>
    </location>
</feature>
<keyword evidence="14" id="KW-0804">Transcription</keyword>
<dbReference type="Gene3D" id="3.40.1110.10">
    <property type="entry name" value="Calcium-transporting ATPase, cytoplasmic domain N"/>
    <property type="match status" value="1"/>
</dbReference>
<comment type="subcellular location">
    <subcellularLocation>
        <location evidence="2">Membrane</location>
        <topology evidence="2">Multi-pass membrane protein</topology>
    </subcellularLocation>
    <subcellularLocation>
        <location evidence="1">Nucleus</location>
    </subcellularLocation>
</comment>
<dbReference type="GO" id="GO:0016020">
    <property type="term" value="C:membrane"/>
    <property type="evidence" value="ECO:0007669"/>
    <property type="project" value="UniProtKB-SubCell"/>
</dbReference>
<reference evidence="20 21" key="1">
    <citation type="journal article" date="2018" name="Proc. Natl. Acad. Sci. U.S.A.">
        <title>Draft genome sequence of Camellia sinensis var. sinensis provides insights into the evolution of the tea genome and tea quality.</title>
        <authorList>
            <person name="Wei C."/>
            <person name="Yang H."/>
            <person name="Wang S."/>
            <person name="Zhao J."/>
            <person name="Liu C."/>
            <person name="Gao L."/>
            <person name="Xia E."/>
            <person name="Lu Y."/>
            <person name="Tai Y."/>
            <person name="She G."/>
            <person name="Sun J."/>
            <person name="Cao H."/>
            <person name="Tong W."/>
            <person name="Gao Q."/>
            <person name="Li Y."/>
            <person name="Deng W."/>
            <person name="Jiang X."/>
            <person name="Wang W."/>
            <person name="Chen Q."/>
            <person name="Zhang S."/>
            <person name="Li H."/>
            <person name="Wu J."/>
            <person name="Wang P."/>
            <person name="Li P."/>
            <person name="Shi C."/>
            <person name="Zheng F."/>
            <person name="Jian J."/>
            <person name="Huang B."/>
            <person name="Shan D."/>
            <person name="Shi M."/>
            <person name="Fang C."/>
            <person name="Yue Y."/>
            <person name="Li F."/>
            <person name="Li D."/>
            <person name="Wei S."/>
            <person name="Han B."/>
            <person name="Jiang C."/>
            <person name="Yin Y."/>
            <person name="Xia T."/>
            <person name="Zhang Z."/>
            <person name="Bennetzen J.L."/>
            <person name="Zhao S."/>
            <person name="Wan X."/>
        </authorList>
    </citation>
    <scope>NUCLEOTIDE SEQUENCE [LARGE SCALE GENOMIC DNA]</scope>
    <source>
        <strain evidence="21">cv. Shuchazao</strain>
        <tissue evidence="20">Leaf</tissue>
    </source>
</reference>